<evidence type="ECO:0000313" key="2">
    <source>
        <dbReference type="Proteomes" id="UP000054248"/>
    </source>
</evidence>
<sequence>MAEVLHLIGDYVLPKTLIHYPLTPGLCLTRLPVSALWQHPQVGSGSMTSPNHLPFISVRKRIQVGQRYLYTLTLRGRYSTLFPGWLIWFPINVYPPFSLVNRCPGQRTSTTISR</sequence>
<name>A0A0C3QNI7_9AGAM</name>
<dbReference type="EMBL" id="KN822942">
    <property type="protein sequence ID" value="KIO34780.1"/>
    <property type="molecule type" value="Genomic_DNA"/>
</dbReference>
<organism evidence="1 2">
    <name type="scientific">Tulasnella calospora MUT 4182</name>
    <dbReference type="NCBI Taxonomy" id="1051891"/>
    <lineage>
        <taxon>Eukaryota</taxon>
        <taxon>Fungi</taxon>
        <taxon>Dikarya</taxon>
        <taxon>Basidiomycota</taxon>
        <taxon>Agaricomycotina</taxon>
        <taxon>Agaricomycetes</taxon>
        <taxon>Cantharellales</taxon>
        <taxon>Tulasnellaceae</taxon>
        <taxon>Tulasnella</taxon>
    </lineage>
</organism>
<protein>
    <submittedName>
        <fullName evidence="1">Uncharacterized protein</fullName>
    </submittedName>
</protein>
<dbReference type="AlphaFoldDB" id="A0A0C3QNI7"/>
<reference evidence="2" key="2">
    <citation type="submission" date="2015-01" db="EMBL/GenBank/DDBJ databases">
        <title>Evolutionary Origins and Diversification of the Mycorrhizal Mutualists.</title>
        <authorList>
            <consortium name="DOE Joint Genome Institute"/>
            <consortium name="Mycorrhizal Genomics Consortium"/>
            <person name="Kohler A."/>
            <person name="Kuo A."/>
            <person name="Nagy L.G."/>
            <person name="Floudas D."/>
            <person name="Copeland A."/>
            <person name="Barry K.W."/>
            <person name="Cichocki N."/>
            <person name="Veneault-Fourrey C."/>
            <person name="LaButti K."/>
            <person name="Lindquist E.A."/>
            <person name="Lipzen A."/>
            <person name="Lundell T."/>
            <person name="Morin E."/>
            <person name="Murat C."/>
            <person name="Riley R."/>
            <person name="Ohm R."/>
            <person name="Sun H."/>
            <person name="Tunlid A."/>
            <person name="Henrissat B."/>
            <person name="Grigoriev I.V."/>
            <person name="Hibbett D.S."/>
            <person name="Martin F."/>
        </authorList>
    </citation>
    <scope>NUCLEOTIDE SEQUENCE [LARGE SCALE GENOMIC DNA]</scope>
    <source>
        <strain evidence="2">MUT 4182</strain>
    </source>
</reference>
<keyword evidence="2" id="KW-1185">Reference proteome</keyword>
<reference evidence="1 2" key="1">
    <citation type="submission" date="2014-04" db="EMBL/GenBank/DDBJ databases">
        <authorList>
            <consortium name="DOE Joint Genome Institute"/>
            <person name="Kuo A."/>
            <person name="Girlanda M."/>
            <person name="Perotto S."/>
            <person name="Kohler A."/>
            <person name="Nagy L.G."/>
            <person name="Floudas D."/>
            <person name="Copeland A."/>
            <person name="Barry K.W."/>
            <person name="Cichocki N."/>
            <person name="Veneault-Fourrey C."/>
            <person name="LaButti K."/>
            <person name="Lindquist E.A."/>
            <person name="Lipzen A."/>
            <person name="Lundell T."/>
            <person name="Morin E."/>
            <person name="Murat C."/>
            <person name="Sun H."/>
            <person name="Tunlid A."/>
            <person name="Henrissat B."/>
            <person name="Grigoriev I.V."/>
            <person name="Hibbett D.S."/>
            <person name="Martin F."/>
            <person name="Nordberg H.P."/>
            <person name="Cantor M.N."/>
            <person name="Hua S.X."/>
        </authorList>
    </citation>
    <scope>NUCLEOTIDE SEQUENCE [LARGE SCALE GENOMIC DNA]</scope>
    <source>
        <strain evidence="1 2">MUT 4182</strain>
    </source>
</reference>
<dbReference type="Proteomes" id="UP000054248">
    <property type="component" value="Unassembled WGS sequence"/>
</dbReference>
<gene>
    <name evidence="1" type="ORF">M407DRAFT_89993</name>
</gene>
<dbReference type="HOGENOM" id="CLU_2122866_0_0_1"/>
<evidence type="ECO:0000313" key="1">
    <source>
        <dbReference type="EMBL" id="KIO34780.1"/>
    </source>
</evidence>
<accession>A0A0C3QNI7</accession>
<proteinExistence type="predicted"/>